<dbReference type="Pfam" id="PF05649">
    <property type="entry name" value="Peptidase_M13_N"/>
    <property type="match status" value="1"/>
</dbReference>
<keyword evidence="3" id="KW-0479">Metal-binding</keyword>
<feature type="domain" description="Peptidase M13 C-terminal" evidence="7">
    <location>
        <begin position="412"/>
        <end position="618"/>
    </location>
</feature>
<dbReference type="Proteomes" id="UP001209878">
    <property type="component" value="Unassembled WGS sequence"/>
</dbReference>
<dbReference type="EMBL" id="JAODUO010001519">
    <property type="protein sequence ID" value="KAK2162483.1"/>
    <property type="molecule type" value="Genomic_DNA"/>
</dbReference>
<evidence type="ECO:0000256" key="1">
    <source>
        <dbReference type="ARBA" id="ARBA00001947"/>
    </source>
</evidence>
<keyword evidence="5" id="KW-0862">Zinc</keyword>
<evidence type="ECO:0000313" key="10">
    <source>
        <dbReference type="Proteomes" id="UP001209878"/>
    </source>
</evidence>
<dbReference type="InterPro" id="IPR008753">
    <property type="entry name" value="Peptidase_M13_N"/>
</dbReference>
<dbReference type="PANTHER" id="PTHR11733">
    <property type="entry name" value="ZINC METALLOPROTEASE FAMILY M13 NEPRILYSIN-RELATED"/>
    <property type="match status" value="1"/>
</dbReference>
<dbReference type="AlphaFoldDB" id="A0AAD9JZS3"/>
<evidence type="ECO:0000256" key="6">
    <source>
        <dbReference type="ARBA" id="ARBA00023049"/>
    </source>
</evidence>
<evidence type="ECO:0000256" key="4">
    <source>
        <dbReference type="ARBA" id="ARBA00022801"/>
    </source>
</evidence>
<comment type="cofactor">
    <cofactor evidence="1">
        <name>Zn(2+)</name>
        <dbReference type="ChEBI" id="CHEBI:29105"/>
    </cofactor>
</comment>
<proteinExistence type="predicted"/>
<dbReference type="GO" id="GO:0016485">
    <property type="term" value="P:protein processing"/>
    <property type="evidence" value="ECO:0007669"/>
    <property type="project" value="TreeGrafter"/>
</dbReference>
<name>A0AAD9JZS3_RIDPI</name>
<dbReference type="InterPro" id="IPR042089">
    <property type="entry name" value="Peptidase_M13_dom_2"/>
</dbReference>
<dbReference type="GO" id="GO:0004222">
    <property type="term" value="F:metalloendopeptidase activity"/>
    <property type="evidence" value="ECO:0007669"/>
    <property type="project" value="InterPro"/>
</dbReference>
<protein>
    <recommendedName>
        <fullName evidence="11">Neprilysin</fullName>
    </recommendedName>
</protein>
<dbReference type="GO" id="GO:0005886">
    <property type="term" value="C:plasma membrane"/>
    <property type="evidence" value="ECO:0007669"/>
    <property type="project" value="TreeGrafter"/>
</dbReference>
<evidence type="ECO:0000256" key="5">
    <source>
        <dbReference type="ARBA" id="ARBA00022833"/>
    </source>
</evidence>
<dbReference type="Gene3D" id="3.40.390.10">
    <property type="entry name" value="Collagenase (Catalytic Domain)"/>
    <property type="match status" value="1"/>
</dbReference>
<evidence type="ECO:0000256" key="2">
    <source>
        <dbReference type="ARBA" id="ARBA00022670"/>
    </source>
</evidence>
<dbReference type="PROSITE" id="PS51885">
    <property type="entry name" value="NEPRILYSIN"/>
    <property type="match status" value="1"/>
</dbReference>
<organism evidence="9 10">
    <name type="scientific">Ridgeia piscesae</name>
    <name type="common">Tubeworm</name>
    <dbReference type="NCBI Taxonomy" id="27915"/>
    <lineage>
        <taxon>Eukaryota</taxon>
        <taxon>Metazoa</taxon>
        <taxon>Spiralia</taxon>
        <taxon>Lophotrochozoa</taxon>
        <taxon>Annelida</taxon>
        <taxon>Polychaeta</taxon>
        <taxon>Sedentaria</taxon>
        <taxon>Canalipalpata</taxon>
        <taxon>Sabellida</taxon>
        <taxon>Siboglinidae</taxon>
        <taxon>Ridgeia</taxon>
    </lineage>
</organism>
<sequence length="618" mass="69986">MCSDSLLETGVYEKEPKFVIKTKTFYKSCMNTSLIDQRGVSPLLRLLHELGNWPVLDVSWNESTYDVTALVAKVILLSNDALWTSGIGADLRDTNVNVMQVGQARLGMSRDFFLDARFRRQLLAYRTFASDVASALGADRNVSVDDMNDMVDFEVSLANITVPTDGRLNYAALYHKFTVDELHVNVTDAIDWRRLIGLLFDKVNMTINGSQPVAVFGSAFFKDLAKLLEITPKRTVANYILWNVVKSGVSLLSDAVFADILQRYERAMTGVSKEEARWRTCVSRIHGTFALAVGRMFVDNYFDKTAKLTADEMIRDLRDTFTSMLAEVTWMDKDTRKLAIAKAKAIKENIGYPEVITDDVYLDTIYQQIRPRENTYFENIVNTWNVATRRNLKKLDEPVDKTEWKMGPAQVNAYYGRLNNVIVFPAAVLQPPMYSKTYPKCLNYGGIGLIIGHEITHGFDNTGRQFDMDGNLKPWWPKKVVDEFTRRAQCIVDQYSNYTVPKINLNIDGKLTLDENIADAGGLKEGFLAYRKWVKRRGKEEDILPGLGLDSNQLFFLSAAQVWCGTSRPEFDMLYVKSDPHSLRKFRVIGSVSNSEEFAQAFKCPVGSKMNPAKKCAV</sequence>
<feature type="domain" description="Peptidase M13 N-terminal" evidence="8">
    <location>
        <begin position="14"/>
        <end position="353"/>
    </location>
</feature>
<evidence type="ECO:0000259" key="8">
    <source>
        <dbReference type="Pfam" id="PF05649"/>
    </source>
</evidence>
<dbReference type="InterPro" id="IPR000718">
    <property type="entry name" value="Peptidase_M13"/>
</dbReference>
<evidence type="ECO:0000259" key="7">
    <source>
        <dbReference type="Pfam" id="PF01431"/>
    </source>
</evidence>
<evidence type="ECO:0000256" key="3">
    <source>
        <dbReference type="ARBA" id="ARBA00022723"/>
    </source>
</evidence>
<evidence type="ECO:0000313" key="9">
    <source>
        <dbReference type="EMBL" id="KAK2162483.1"/>
    </source>
</evidence>
<keyword evidence="2" id="KW-0645">Protease</keyword>
<dbReference type="InterPro" id="IPR018497">
    <property type="entry name" value="Peptidase_M13_C"/>
</dbReference>
<dbReference type="PANTHER" id="PTHR11733:SF133">
    <property type="entry name" value="PHOSPHATE-REGULATING NEUTRAL ENDOPEPTIDASE PHEX"/>
    <property type="match status" value="1"/>
</dbReference>
<gene>
    <name evidence="9" type="ORF">NP493_1520g00017</name>
</gene>
<dbReference type="SUPFAM" id="SSF55486">
    <property type="entry name" value="Metalloproteases ('zincins'), catalytic domain"/>
    <property type="match status" value="1"/>
</dbReference>
<dbReference type="Pfam" id="PF01431">
    <property type="entry name" value="Peptidase_M13"/>
    <property type="match status" value="1"/>
</dbReference>
<evidence type="ECO:0008006" key="11">
    <source>
        <dbReference type="Google" id="ProtNLM"/>
    </source>
</evidence>
<dbReference type="InterPro" id="IPR024079">
    <property type="entry name" value="MetalloPept_cat_dom_sf"/>
</dbReference>
<keyword evidence="10" id="KW-1185">Reference proteome</keyword>
<dbReference type="GO" id="GO:0046872">
    <property type="term" value="F:metal ion binding"/>
    <property type="evidence" value="ECO:0007669"/>
    <property type="project" value="UniProtKB-KW"/>
</dbReference>
<reference evidence="9" key="1">
    <citation type="journal article" date="2023" name="Mol. Biol. Evol.">
        <title>Third-Generation Sequencing Reveals the Adaptive Role of the Epigenome in Three Deep-Sea Polychaetes.</title>
        <authorList>
            <person name="Perez M."/>
            <person name="Aroh O."/>
            <person name="Sun Y."/>
            <person name="Lan Y."/>
            <person name="Juniper S.K."/>
            <person name="Young C.R."/>
            <person name="Angers B."/>
            <person name="Qian P.Y."/>
        </authorList>
    </citation>
    <scope>NUCLEOTIDE SEQUENCE</scope>
    <source>
        <strain evidence="9">R07B-5</strain>
    </source>
</reference>
<comment type="caution">
    <text evidence="9">The sequence shown here is derived from an EMBL/GenBank/DDBJ whole genome shotgun (WGS) entry which is preliminary data.</text>
</comment>
<accession>A0AAD9JZS3</accession>
<keyword evidence="4" id="KW-0378">Hydrolase</keyword>
<dbReference type="PRINTS" id="PR00786">
    <property type="entry name" value="NEPRILYSIN"/>
</dbReference>
<dbReference type="CDD" id="cd08662">
    <property type="entry name" value="M13"/>
    <property type="match status" value="1"/>
</dbReference>
<dbReference type="Gene3D" id="1.10.1380.10">
    <property type="entry name" value="Neutral endopeptidase , domain2"/>
    <property type="match status" value="1"/>
</dbReference>
<keyword evidence="6" id="KW-0482">Metalloprotease</keyword>